<proteinExistence type="predicted"/>
<sequence length="14" mass="1707">MNRVGFQLNTNAWR</sequence>
<reference evidence="1" key="2">
    <citation type="journal article" date="2015" name="Data Brief">
        <title>Shoot transcriptome of the giant reed, Arundo donax.</title>
        <authorList>
            <person name="Barrero R.A."/>
            <person name="Guerrero F.D."/>
            <person name="Moolhuijzen P."/>
            <person name="Goolsby J.A."/>
            <person name="Tidwell J."/>
            <person name="Bellgard S.E."/>
            <person name="Bellgard M.I."/>
        </authorList>
    </citation>
    <scope>NUCLEOTIDE SEQUENCE</scope>
    <source>
        <tissue evidence="1">Shoot tissue taken approximately 20 cm above the soil surface</tissue>
    </source>
</reference>
<organism evidence="1">
    <name type="scientific">Arundo donax</name>
    <name type="common">Giant reed</name>
    <name type="synonym">Donax arundinaceus</name>
    <dbReference type="NCBI Taxonomy" id="35708"/>
    <lineage>
        <taxon>Eukaryota</taxon>
        <taxon>Viridiplantae</taxon>
        <taxon>Streptophyta</taxon>
        <taxon>Embryophyta</taxon>
        <taxon>Tracheophyta</taxon>
        <taxon>Spermatophyta</taxon>
        <taxon>Magnoliopsida</taxon>
        <taxon>Liliopsida</taxon>
        <taxon>Poales</taxon>
        <taxon>Poaceae</taxon>
        <taxon>PACMAD clade</taxon>
        <taxon>Arundinoideae</taxon>
        <taxon>Arundineae</taxon>
        <taxon>Arundo</taxon>
    </lineage>
</organism>
<protein>
    <submittedName>
        <fullName evidence="1">Uncharacterized protein</fullName>
    </submittedName>
</protein>
<reference evidence="1" key="1">
    <citation type="submission" date="2014-09" db="EMBL/GenBank/DDBJ databases">
        <authorList>
            <person name="Magalhaes I.L.F."/>
            <person name="Oliveira U."/>
            <person name="Santos F.R."/>
            <person name="Vidigal T.H.D.A."/>
            <person name="Brescovit A.D."/>
            <person name="Santos A.J."/>
        </authorList>
    </citation>
    <scope>NUCLEOTIDE SEQUENCE</scope>
    <source>
        <tissue evidence="1">Shoot tissue taken approximately 20 cm above the soil surface</tissue>
    </source>
</reference>
<name>A0A0A8ZQZ3_ARUDO</name>
<accession>A0A0A8ZQZ3</accession>
<dbReference type="EMBL" id="GBRH01260628">
    <property type="protein sequence ID" value="JAD37267.1"/>
    <property type="molecule type" value="Transcribed_RNA"/>
</dbReference>
<evidence type="ECO:0000313" key="1">
    <source>
        <dbReference type="EMBL" id="JAD37267.1"/>
    </source>
</evidence>